<dbReference type="RefSeq" id="WP_264081921.1">
    <property type="nucleotide sequence ID" value="NZ_AP024110.1"/>
</dbReference>
<evidence type="ECO:0000256" key="5">
    <source>
        <dbReference type="SAM" id="Phobius"/>
    </source>
</evidence>
<sequence length="290" mass="31846">MSYFRRINQLKLGSLWMLVAAFFFSIMGVLVKIGSHKFSSPELVFYRSFFGLVFIFAITRARGLSLATPIMGKHMQRSILGFISLVLFFYAIGKLPLATAVTLNYTSPLFMASLLPFMLHERPKKILIMAIVIGFIGVILLLKPSLHIDELIAGGAGLLSGILAGIVYIHVAQLGRAGEPDWRTVFYFTLVCTIGGALWMLLHDFSWLAWRDLPLLLGIGISATIAQLALTRAYRTGSPLVVGSLAYTTVVLASIFGIILWGETLSLDRWLAVGLIILSGIISVRATPKL</sequence>
<feature type="transmembrane region" description="Helical" evidence="5">
    <location>
        <begin position="214"/>
        <end position="233"/>
    </location>
</feature>
<dbReference type="GO" id="GO:0016020">
    <property type="term" value="C:membrane"/>
    <property type="evidence" value="ECO:0007669"/>
    <property type="project" value="UniProtKB-SubCell"/>
</dbReference>
<keyword evidence="3 5" id="KW-1133">Transmembrane helix</keyword>
<feature type="transmembrane region" description="Helical" evidence="5">
    <location>
        <begin position="126"/>
        <end position="146"/>
    </location>
</feature>
<evidence type="ECO:0000259" key="6">
    <source>
        <dbReference type="Pfam" id="PF00892"/>
    </source>
</evidence>
<keyword evidence="4 5" id="KW-0472">Membrane</keyword>
<organism evidence="7 8">
    <name type="scientific">Methyloradius palustris</name>
    <dbReference type="NCBI Taxonomy" id="2778876"/>
    <lineage>
        <taxon>Bacteria</taxon>
        <taxon>Pseudomonadati</taxon>
        <taxon>Pseudomonadota</taxon>
        <taxon>Betaproteobacteria</taxon>
        <taxon>Nitrosomonadales</taxon>
        <taxon>Methylophilaceae</taxon>
        <taxon>Methyloradius</taxon>
    </lineage>
</organism>
<feature type="domain" description="EamA" evidence="6">
    <location>
        <begin position="12"/>
        <end position="142"/>
    </location>
</feature>
<evidence type="ECO:0000313" key="8">
    <source>
        <dbReference type="Proteomes" id="UP000826722"/>
    </source>
</evidence>
<dbReference type="PANTHER" id="PTHR22911:SF6">
    <property type="entry name" value="SOLUTE CARRIER FAMILY 35 MEMBER G1"/>
    <property type="match status" value="1"/>
</dbReference>
<evidence type="ECO:0000256" key="1">
    <source>
        <dbReference type="ARBA" id="ARBA00004141"/>
    </source>
</evidence>
<keyword evidence="8" id="KW-1185">Reference proteome</keyword>
<evidence type="ECO:0000256" key="4">
    <source>
        <dbReference type="ARBA" id="ARBA00023136"/>
    </source>
</evidence>
<dbReference type="InterPro" id="IPR037185">
    <property type="entry name" value="EmrE-like"/>
</dbReference>
<dbReference type="InterPro" id="IPR000620">
    <property type="entry name" value="EamA_dom"/>
</dbReference>
<keyword evidence="2 5" id="KW-0812">Transmembrane</keyword>
<accession>A0A8D5GDY2</accession>
<reference evidence="7" key="1">
    <citation type="journal article" date="2021" name="Arch. Microbiol.">
        <title>Methyloradius palustris gen. nov., sp. nov., a methanol-oxidizing bacterium isolated from snow.</title>
        <authorList>
            <person name="Miyadera T."/>
            <person name="Kojima H."/>
            <person name="Fukui M."/>
        </authorList>
    </citation>
    <scope>NUCLEOTIDE SEQUENCE</scope>
    <source>
        <strain evidence="7">Zm11</strain>
    </source>
</reference>
<comment type="subcellular location">
    <subcellularLocation>
        <location evidence="1">Membrane</location>
        <topology evidence="1">Multi-pass membrane protein</topology>
    </subcellularLocation>
</comment>
<feature type="transmembrane region" description="Helical" evidence="5">
    <location>
        <begin position="79"/>
        <end position="97"/>
    </location>
</feature>
<protein>
    <submittedName>
        <fullName evidence="7">Membrane protein</fullName>
    </submittedName>
</protein>
<dbReference type="KEGG" id="mpau:ZMTM_11230"/>
<feature type="transmembrane region" description="Helical" evidence="5">
    <location>
        <begin position="240"/>
        <end position="261"/>
    </location>
</feature>
<dbReference type="EMBL" id="AP024110">
    <property type="protein sequence ID" value="BCM24864.1"/>
    <property type="molecule type" value="Genomic_DNA"/>
</dbReference>
<evidence type="ECO:0000256" key="3">
    <source>
        <dbReference type="ARBA" id="ARBA00022989"/>
    </source>
</evidence>
<dbReference type="Proteomes" id="UP000826722">
    <property type="component" value="Chromosome"/>
</dbReference>
<feature type="transmembrane region" description="Helical" evidence="5">
    <location>
        <begin position="103"/>
        <end position="119"/>
    </location>
</feature>
<feature type="transmembrane region" description="Helical" evidence="5">
    <location>
        <begin position="43"/>
        <end position="59"/>
    </location>
</feature>
<feature type="transmembrane region" description="Helical" evidence="5">
    <location>
        <begin position="267"/>
        <end position="286"/>
    </location>
</feature>
<proteinExistence type="predicted"/>
<feature type="domain" description="EamA" evidence="6">
    <location>
        <begin position="157"/>
        <end position="282"/>
    </location>
</feature>
<dbReference type="Pfam" id="PF00892">
    <property type="entry name" value="EamA"/>
    <property type="match status" value="2"/>
</dbReference>
<feature type="transmembrane region" description="Helical" evidence="5">
    <location>
        <begin position="12"/>
        <end position="31"/>
    </location>
</feature>
<feature type="transmembrane region" description="Helical" evidence="5">
    <location>
        <begin position="152"/>
        <end position="172"/>
    </location>
</feature>
<evidence type="ECO:0000256" key="2">
    <source>
        <dbReference type="ARBA" id="ARBA00022692"/>
    </source>
</evidence>
<dbReference type="AlphaFoldDB" id="A0A8D5GDY2"/>
<name>A0A8D5GDY2_9PROT</name>
<dbReference type="PANTHER" id="PTHR22911">
    <property type="entry name" value="ACYL-MALONYL CONDENSING ENZYME-RELATED"/>
    <property type="match status" value="1"/>
</dbReference>
<dbReference type="SUPFAM" id="SSF103481">
    <property type="entry name" value="Multidrug resistance efflux transporter EmrE"/>
    <property type="match status" value="2"/>
</dbReference>
<feature type="transmembrane region" description="Helical" evidence="5">
    <location>
        <begin position="184"/>
        <end position="202"/>
    </location>
</feature>
<evidence type="ECO:0000313" key="7">
    <source>
        <dbReference type="EMBL" id="BCM24864.1"/>
    </source>
</evidence>
<gene>
    <name evidence="7" type="ORF">ZMTM_11230</name>
</gene>